<dbReference type="Pfam" id="PF18014">
    <property type="entry name" value="Acetyltransf_18"/>
    <property type="match status" value="1"/>
</dbReference>
<dbReference type="PANTHER" id="PTHR47237:SF2">
    <property type="entry name" value="BLL4206 PROTEIN"/>
    <property type="match status" value="1"/>
</dbReference>
<protein>
    <recommendedName>
        <fullName evidence="1">N-acetyltransferase domain-containing protein</fullName>
    </recommendedName>
</protein>
<sequence>MTTSESSDIPLVNIGITDIREAHRLSEQQAWPHRPEDWQFLLETSQAIGAVCDGKLVGTAVLTPYGDAAAVCNMIIVDQAFRGLGLGRRLVERLLTTAGSRECRLVATLSGLPLYEKLGFVATGQIWQHQGVVKAMHTTAKVVDATATADLADVIALDTAALGLDRTALMTKLIEEKPFVLVRDEHGLRGFASCRCFGRGVILGPIVARDDESFRTLLEASIARHQGRFLRVDLTDAASTGIALVKEAGLVGVGGGIAMTRPGSQRPSSAAGACVYALASQAFC</sequence>
<proteinExistence type="predicted"/>
<dbReference type="STRING" id="1093900.A0A507BBM5"/>
<reference evidence="2 3" key="1">
    <citation type="submission" date="2019-06" db="EMBL/GenBank/DDBJ databases">
        <title>Draft genome sequence of the filamentous fungus Phialemoniopsis curvata isolated from diesel fuel.</title>
        <authorList>
            <person name="Varaljay V.A."/>
            <person name="Lyon W.J."/>
            <person name="Crouch A.L."/>
            <person name="Drake C.E."/>
            <person name="Hollomon J.M."/>
            <person name="Nadeau L.J."/>
            <person name="Nunn H.S."/>
            <person name="Stevenson B.S."/>
            <person name="Bojanowski C.L."/>
            <person name="Crookes-Goodson W.J."/>
        </authorList>
    </citation>
    <scope>NUCLEOTIDE SEQUENCE [LARGE SCALE GENOMIC DNA]</scope>
    <source>
        <strain evidence="2 3">D216</strain>
    </source>
</reference>
<dbReference type="Proteomes" id="UP000319257">
    <property type="component" value="Unassembled WGS sequence"/>
</dbReference>
<comment type="caution">
    <text evidence="2">The sequence shown here is derived from an EMBL/GenBank/DDBJ whole genome shotgun (WGS) entry which is preliminary data.</text>
</comment>
<keyword evidence="3" id="KW-1185">Reference proteome</keyword>
<feature type="domain" description="N-acetyltransferase" evidence="1">
    <location>
        <begin position="9"/>
        <end position="141"/>
    </location>
</feature>
<dbReference type="AlphaFoldDB" id="A0A507BBM5"/>
<dbReference type="Gene3D" id="3.40.630.30">
    <property type="match status" value="1"/>
</dbReference>
<name>A0A507BBM5_9PEZI</name>
<dbReference type="Pfam" id="PF00583">
    <property type="entry name" value="Acetyltransf_1"/>
    <property type="match status" value="1"/>
</dbReference>
<dbReference type="InParanoid" id="A0A507BBM5"/>
<dbReference type="OrthoDB" id="5771378at2759"/>
<dbReference type="InterPro" id="IPR000182">
    <property type="entry name" value="GNAT_dom"/>
</dbReference>
<dbReference type="GO" id="GO:0016747">
    <property type="term" value="F:acyltransferase activity, transferring groups other than amino-acyl groups"/>
    <property type="evidence" value="ECO:0007669"/>
    <property type="project" value="InterPro"/>
</dbReference>
<evidence type="ECO:0000313" key="2">
    <source>
        <dbReference type="EMBL" id="TPX17297.1"/>
    </source>
</evidence>
<dbReference type="InterPro" id="IPR052729">
    <property type="entry name" value="Acyl/Acetyltrans_Enzymes"/>
</dbReference>
<evidence type="ECO:0000259" key="1">
    <source>
        <dbReference type="PROSITE" id="PS51186"/>
    </source>
</evidence>
<organism evidence="2 3">
    <name type="scientific">Thyridium curvatum</name>
    <dbReference type="NCBI Taxonomy" id="1093900"/>
    <lineage>
        <taxon>Eukaryota</taxon>
        <taxon>Fungi</taxon>
        <taxon>Dikarya</taxon>
        <taxon>Ascomycota</taxon>
        <taxon>Pezizomycotina</taxon>
        <taxon>Sordariomycetes</taxon>
        <taxon>Sordariomycetidae</taxon>
        <taxon>Thyridiales</taxon>
        <taxon>Thyridiaceae</taxon>
        <taxon>Thyridium</taxon>
    </lineage>
</organism>
<gene>
    <name evidence="2" type="ORF">E0L32_012235</name>
</gene>
<dbReference type="SUPFAM" id="SSF55729">
    <property type="entry name" value="Acyl-CoA N-acyltransferases (Nat)"/>
    <property type="match status" value="1"/>
</dbReference>
<dbReference type="Gene3D" id="3.40.630.90">
    <property type="match status" value="1"/>
</dbReference>
<dbReference type="PANTHER" id="PTHR47237">
    <property type="entry name" value="SLL0310 PROTEIN"/>
    <property type="match status" value="1"/>
</dbReference>
<dbReference type="GeneID" id="41979682"/>
<dbReference type="InterPro" id="IPR016181">
    <property type="entry name" value="Acyl_CoA_acyltransferase"/>
</dbReference>
<dbReference type="PROSITE" id="PS51186">
    <property type="entry name" value="GNAT"/>
    <property type="match status" value="1"/>
</dbReference>
<dbReference type="CDD" id="cd04301">
    <property type="entry name" value="NAT_SF"/>
    <property type="match status" value="1"/>
</dbReference>
<dbReference type="EMBL" id="SKBQ01000146">
    <property type="protein sequence ID" value="TPX17297.1"/>
    <property type="molecule type" value="Genomic_DNA"/>
</dbReference>
<evidence type="ECO:0000313" key="3">
    <source>
        <dbReference type="Proteomes" id="UP000319257"/>
    </source>
</evidence>
<dbReference type="RefSeq" id="XP_030999008.1">
    <property type="nucleotide sequence ID" value="XM_031135053.1"/>
</dbReference>
<accession>A0A507BBM5</accession>
<dbReference type="InterPro" id="IPR041496">
    <property type="entry name" value="YitH/HolE_GNAT"/>
</dbReference>